<proteinExistence type="predicted"/>
<dbReference type="Proteomes" id="UP000789702">
    <property type="component" value="Unassembled WGS sequence"/>
</dbReference>
<name>A0ACA9QUW7_9GLOM</name>
<accession>A0ACA9QUW7</accession>
<comment type="caution">
    <text evidence="1">The sequence shown here is derived from an EMBL/GenBank/DDBJ whole genome shotgun (WGS) entry which is preliminary data.</text>
</comment>
<feature type="non-terminal residue" evidence="1">
    <location>
        <position position="1"/>
    </location>
</feature>
<evidence type="ECO:0000313" key="1">
    <source>
        <dbReference type="EMBL" id="CAG8765341.1"/>
    </source>
</evidence>
<reference evidence="1" key="1">
    <citation type="submission" date="2021-06" db="EMBL/GenBank/DDBJ databases">
        <authorList>
            <person name="Kallberg Y."/>
            <person name="Tangrot J."/>
            <person name="Rosling A."/>
        </authorList>
    </citation>
    <scope>NUCLEOTIDE SEQUENCE</scope>
    <source>
        <strain evidence="1">IL203A</strain>
    </source>
</reference>
<keyword evidence="2" id="KW-1185">Reference proteome</keyword>
<feature type="non-terminal residue" evidence="1">
    <location>
        <position position="71"/>
    </location>
</feature>
<protein>
    <submittedName>
        <fullName evidence="1">12764_t:CDS:1</fullName>
    </submittedName>
</protein>
<evidence type="ECO:0000313" key="2">
    <source>
        <dbReference type="Proteomes" id="UP000789702"/>
    </source>
</evidence>
<dbReference type="EMBL" id="CAJVPU010053530">
    <property type="protein sequence ID" value="CAG8765341.1"/>
    <property type="molecule type" value="Genomic_DNA"/>
</dbReference>
<organism evidence="1 2">
    <name type="scientific">Dentiscutata heterogama</name>
    <dbReference type="NCBI Taxonomy" id="1316150"/>
    <lineage>
        <taxon>Eukaryota</taxon>
        <taxon>Fungi</taxon>
        <taxon>Fungi incertae sedis</taxon>
        <taxon>Mucoromycota</taxon>
        <taxon>Glomeromycotina</taxon>
        <taxon>Glomeromycetes</taxon>
        <taxon>Diversisporales</taxon>
        <taxon>Gigasporaceae</taxon>
        <taxon>Dentiscutata</taxon>
    </lineage>
</organism>
<gene>
    <name evidence="1" type="ORF">DHETER_LOCUS15530</name>
</gene>
<sequence>AKLSEDKEIRELMSSHLPSTNNDVSQLPAKDSNPEVKLSYSEPVAEQHYYHDKLPEDKAIDEFLDSECREI</sequence>